<dbReference type="Pfam" id="PF02257">
    <property type="entry name" value="RFX_DNA_binding"/>
    <property type="match status" value="1"/>
</dbReference>
<proteinExistence type="predicted"/>
<feature type="compositionally biased region" description="Polar residues" evidence="5">
    <location>
        <begin position="827"/>
        <end position="839"/>
    </location>
</feature>
<dbReference type="PROSITE" id="PS00028">
    <property type="entry name" value="ZINC_FINGER_C2H2_1"/>
    <property type="match status" value="1"/>
</dbReference>
<dbReference type="PANTHER" id="PTHR22970">
    <property type="entry name" value="AT-RICH INTERACTIVE DOMAIN-CONTAINING PROTEIN 2"/>
    <property type="match status" value="1"/>
</dbReference>
<feature type="compositionally biased region" description="Basic and acidic residues" evidence="5">
    <location>
        <begin position="1299"/>
        <end position="1309"/>
    </location>
</feature>
<dbReference type="Gene3D" id="1.10.10.10">
    <property type="entry name" value="Winged helix-like DNA-binding domain superfamily/Winged helix DNA-binding domain"/>
    <property type="match status" value="1"/>
</dbReference>
<evidence type="ECO:0000256" key="1">
    <source>
        <dbReference type="ARBA" id="ARBA00022853"/>
    </source>
</evidence>
<keyword evidence="8" id="KW-1185">Reference proteome</keyword>
<dbReference type="PANTHER" id="PTHR22970:SF14">
    <property type="entry name" value="AT-RICH INTERACTIVE DOMAIN-CONTAINING PROTEIN 2"/>
    <property type="match status" value="1"/>
</dbReference>
<sequence length="1944" mass="211009">MPDSGTHRIALVKPLTVNTRNEWASLCEQFHLPGGCINSGVGLKQIYLRLNSDCQEGLLPSLATSGRGVTRHRPACYNVPLRLAVRERLQEAGSSSVLPYGQHHAYRHWSLCPTTIFRIAYYVLVCTRQRPIKLWTACSPFCTFRAVRWLYLDRYEKVHFLGEDGQQADDDDEDSRHRKWSARALHSVPLTYNHHQHNIAESLRDYNGLSSDLYKSSNYDKLALSLLSPLPNEQDFAINVCTLLSNEGKHTLRLDKYPRLVNILLAHAGVFDSPGTRQLFIEVYSRIRNYSINSFWSDVLDSQDVIDLTDERTFMKKPPTSSLLTFSRRKTVEKEKQSKQDVIALTTENEEPTVPNDVEVILPDCPRLDLLVLHSDENLKDQNQNSIKFEEEDKDLFCVGRTLGTQDPYGQRVLQIASILRNLSFTPENATVLGRNRCFLRFVLLCVRARWSNLHQLGFDILGNIANEVILKEAGERITNVVLTCVAKGIESQDRFIVISCLEVLNKISQQDSNEEIVTFGLADNVYELICRQVFLALSDIALLVYTLECLYALTSLGERPCTSVARVRGAIDTLVALVTVEAQSYGPKACILMRVVETVSTVATQQNTTGQSSVPVSPATPATTTASASTPSTPATITTTPAPASPASSRPTTPAATSTKSTTHKVVETANAIQQQNAHQQIIQENEQFALGWVKATFELTPGVRIEQEELYKKYLGCCTKIGRRGVIAPLHFPRCVRSVFGNIVGPNPLKGENTGTQYYEGIRVRATPAPITYPSQTIAAVATNTPPIPPVNTTPVKVLPVQQRTVKNISPAPDSTAVPQVDSPAASSGTQTTSTPASPILKAQLSAPPKPPSNNTSSQSQNPVTKVDSKSQVSVSHPHLSQALLASGSQTPPQQQPQSQPQLQCVQVVAKEDNRSGTTSSSIIKSLLATKVTVSSDCMPSAAATCVSTPTACVTNTTASIASSISANQLITSNQVAQRQQQQRLLQQQMTSIIQPAAPAATPATILPKTLINTKQKSAITPIPAKKIQRLNGAKFVVTNNCEKTEINDNDNTNQIITSTAMVVNPTENHISSPAKLCRPPLTTVNVATATPNKTNQRMTCTSIAEDSDSTNNSLASSSGIGGSRDCSFRVEEENMPTSFEGILLNGAPTSNNMDIDAQEDGSSKDSSSVGSKDKPLQSMMLVDLLERKVDKEPILNGVLSKNSINEKEMDLVENHIKKVLKESPAEMKIKPEIESGNVIQNEVSEDTLIEAPRGIKRSASESDELDIKKPKYSNGTMSPDPAVDSTTAESTVSSIKSEDDDKDSEKATVSSTAANLYAALAADCIEDEIDLEEQMNVNKDTIKEETSAMATAPTTATITGTAITTATATVPMVATATVAMATASSTSLPPPLHVKTETTPVLVKEEPPTLHIKEESHIFINQIASMSQASQPQPSLQQQQQQLIVTAPRQIVVQQTIPSSNQVIIPTTSVKGRPPPQQPQVLLQQSAGGQLQYVVSGGVPGQNYVLAQPQTALVQGQAQTVLVAQTTQQQGTGTKTIIILQPQATAQPTPQKMVAVTPQGQQVVVTQVPRPILQSPALGNIPPPLVPTSATIPQASIIVNSSVAQTNSNTVTVTIPAMAQQTPVSTSVPSRVVTPTPASTPPPTRPTTPHQAAATHGVSTVKSSPATKIVKTVSSSTSTEPESKPSTSQQQQQQQQQTPQLIQENKTITIKIDPNAYLCEWRGCLRQFKTPHEVYLHVCEAHCPSGGEEILCLWASCDALKRRKFSLMTHLYDRHCNADTMSMRRKQLTVTGKTEVSTSTPPTPHHPGYAPNAAFHAIKRHALEFVNPKELMSSILLIILLLAKQQRPTKPAAATSSSSSPRPGQNSPPEQDDNEGPVTKSIRLTAALILRNLVIYSTHGRRHLRAYEPHLAGVALSNVESSRTIAQVLYDMNDQSSSSHR</sequence>
<dbReference type="Proteomes" id="UP000078541">
    <property type="component" value="Unassembled WGS sequence"/>
</dbReference>
<evidence type="ECO:0000256" key="2">
    <source>
        <dbReference type="ARBA" id="ARBA00023015"/>
    </source>
</evidence>
<dbReference type="GO" id="GO:0006325">
    <property type="term" value="P:chromatin organization"/>
    <property type="evidence" value="ECO:0007669"/>
    <property type="project" value="UniProtKB-KW"/>
</dbReference>
<feature type="compositionally biased region" description="Low complexity" evidence="5">
    <location>
        <begin position="855"/>
        <end position="865"/>
    </location>
</feature>
<dbReference type="PROSITE" id="PS51526">
    <property type="entry name" value="RFX_DBD"/>
    <property type="match status" value="1"/>
</dbReference>
<name>A0A195EXF8_9HYME</name>
<feature type="compositionally biased region" description="Low complexity" evidence="5">
    <location>
        <begin position="1853"/>
        <end position="1872"/>
    </location>
</feature>
<feature type="compositionally biased region" description="Low complexity" evidence="5">
    <location>
        <begin position="1624"/>
        <end position="1640"/>
    </location>
</feature>
<reference evidence="7 8" key="1">
    <citation type="submission" date="2016-03" db="EMBL/GenBank/DDBJ databases">
        <title>Trachymyrmex septentrionalis WGS genome.</title>
        <authorList>
            <person name="Nygaard S."/>
            <person name="Hu H."/>
            <person name="Boomsma J."/>
            <person name="Zhang G."/>
        </authorList>
    </citation>
    <scope>NUCLEOTIDE SEQUENCE [LARGE SCALE GENOMIC DNA]</scope>
    <source>
        <strain evidence="7">Tsep2-gDNA-1</strain>
        <tissue evidence="7">Whole body</tissue>
    </source>
</reference>
<feature type="compositionally biased region" description="Low complexity" evidence="5">
    <location>
        <begin position="1112"/>
        <end position="1121"/>
    </location>
</feature>
<feature type="region of interest" description="Disordered" evidence="5">
    <location>
        <begin position="810"/>
        <end position="879"/>
    </location>
</feature>
<protein>
    <submittedName>
        <fullName evidence="7">AT-rich interactive domain-containing protein 2</fullName>
    </submittedName>
</protein>
<feature type="domain" description="RFX-type winged-helix" evidence="6">
    <location>
        <begin position="691"/>
        <end position="768"/>
    </location>
</feature>
<feature type="compositionally biased region" description="Low complexity" evidence="5">
    <location>
        <begin position="1673"/>
        <end position="1703"/>
    </location>
</feature>
<organism evidence="7 8">
    <name type="scientific">Trachymyrmex septentrionalis</name>
    <dbReference type="NCBI Taxonomy" id="34720"/>
    <lineage>
        <taxon>Eukaryota</taxon>
        <taxon>Metazoa</taxon>
        <taxon>Ecdysozoa</taxon>
        <taxon>Arthropoda</taxon>
        <taxon>Hexapoda</taxon>
        <taxon>Insecta</taxon>
        <taxon>Pterygota</taxon>
        <taxon>Neoptera</taxon>
        <taxon>Endopterygota</taxon>
        <taxon>Hymenoptera</taxon>
        <taxon>Apocrita</taxon>
        <taxon>Aculeata</taxon>
        <taxon>Formicoidea</taxon>
        <taxon>Formicidae</taxon>
        <taxon>Myrmicinae</taxon>
        <taxon>Trachymyrmex</taxon>
    </lineage>
</organism>
<evidence type="ECO:0000259" key="6">
    <source>
        <dbReference type="PROSITE" id="PS51526"/>
    </source>
</evidence>
<feature type="region of interest" description="Disordered" evidence="5">
    <location>
        <begin position="607"/>
        <end position="665"/>
    </location>
</feature>
<feature type="region of interest" description="Disordered" evidence="5">
    <location>
        <begin position="1624"/>
        <end position="1704"/>
    </location>
</feature>
<gene>
    <name evidence="7" type="ORF">ALC56_13045</name>
</gene>
<feature type="region of interest" description="Disordered" evidence="5">
    <location>
        <begin position="1853"/>
        <end position="1880"/>
    </location>
</feature>
<dbReference type="InterPro" id="IPR052406">
    <property type="entry name" value="Chromatin_Remodeling_Comp"/>
</dbReference>
<evidence type="ECO:0000313" key="7">
    <source>
        <dbReference type="EMBL" id="KYN32564.1"/>
    </source>
</evidence>
<dbReference type="InterPro" id="IPR016024">
    <property type="entry name" value="ARM-type_fold"/>
</dbReference>
<evidence type="ECO:0000313" key="8">
    <source>
        <dbReference type="Proteomes" id="UP000078541"/>
    </source>
</evidence>
<dbReference type="InterPro" id="IPR013087">
    <property type="entry name" value="Znf_C2H2_type"/>
</dbReference>
<keyword evidence="1" id="KW-0156">Chromatin regulator</keyword>
<dbReference type="InterPro" id="IPR003150">
    <property type="entry name" value="DNA-bd_RFX"/>
</dbReference>
<evidence type="ECO:0000256" key="4">
    <source>
        <dbReference type="ARBA" id="ARBA00023242"/>
    </source>
</evidence>
<evidence type="ECO:0000256" key="5">
    <source>
        <dbReference type="SAM" id="MobiDB-lite"/>
    </source>
</evidence>
<feature type="region of interest" description="Disordered" evidence="5">
    <location>
        <begin position="1148"/>
        <end position="1178"/>
    </location>
</feature>
<dbReference type="STRING" id="34720.A0A195EXF8"/>
<keyword evidence="4" id="KW-0539">Nucleus</keyword>
<dbReference type="GO" id="GO:0006355">
    <property type="term" value="P:regulation of DNA-templated transcription"/>
    <property type="evidence" value="ECO:0007669"/>
    <property type="project" value="InterPro"/>
</dbReference>
<dbReference type="GO" id="GO:0003677">
    <property type="term" value="F:DNA binding"/>
    <property type="evidence" value="ECO:0007669"/>
    <property type="project" value="InterPro"/>
</dbReference>
<feature type="region of interest" description="Disordered" evidence="5">
    <location>
        <begin position="1106"/>
        <end position="1126"/>
    </location>
</feature>
<dbReference type="EMBL" id="KQ981948">
    <property type="protein sequence ID" value="KYN32564.1"/>
    <property type="molecule type" value="Genomic_DNA"/>
</dbReference>
<keyword evidence="2" id="KW-0805">Transcription regulation</keyword>
<feature type="compositionally biased region" description="Polar residues" evidence="5">
    <location>
        <begin position="1660"/>
        <end position="1669"/>
    </location>
</feature>
<evidence type="ECO:0000256" key="3">
    <source>
        <dbReference type="ARBA" id="ARBA00023163"/>
    </source>
</evidence>
<keyword evidence="3" id="KW-0804">Transcription</keyword>
<dbReference type="SUPFAM" id="SSF48371">
    <property type="entry name" value="ARM repeat"/>
    <property type="match status" value="1"/>
</dbReference>
<feature type="compositionally biased region" description="Low complexity" evidence="5">
    <location>
        <begin position="613"/>
        <end position="662"/>
    </location>
</feature>
<feature type="compositionally biased region" description="Low complexity" evidence="5">
    <location>
        <begin position="1650"/>
        <end position="1659"/>
    </location>
</feature>
<accession>A0A195EXF8</accession>
<feature type="region of interest" description="Disordered" evidence="5">
    <location>
        <begin position="1253"/>
        <end position="1310"/>
    </location>
</feature>
<dbReference type="InterPro" id="IPR036388">
    <property type="entry name" value="WH-like_DNA-bd_sf"/>
</dbReference>